<keyword evidence="4" id="KW-1185">Reference proteome</keyword>
<gene>
    <name evidence="3" type="ORF">Ari01nite_85650</name>
</gene>
<evidence type="ECO:0000313" key="3">
    <source>
        <dbReference type="EMBL" id="GIF01101.1"/>
    </source>
</evidence>
<feature type="transmembrane region" description="Helical" evidence="2">
    <location>
        <begin position="110"/>
        <end position="127"/>
    </location>
</feature>
<name>A0A919K5B3_9ACTN</name>
<feature type="region of interest" description="Disordered" evidence="1">
    <location>
        <begin position="1"/>
        <end position="20"/>
    </location>
</feature>
<feature type="region of interest" description="Disordered" evidence="1">
    <location>
        <begin position="161"/>
        <end position="196"/>
    </location>
</feature>
<feature type="transmembrane region" description="Helical" evidence="2">
    <location>
        <begin position="26"/>
        <end position="51"/>
    </location>
</feature>
<protein>
    <submittedName>
        <fullName evidence="3">Uncharacterized protein</fullName>
    </submittedName>
</protein>
<organism evidence="3 4">
    <name type="scientific">Paractinoplanes rishiriensis</name>
    <dbReference type="NCBI Taxonomy" id="1050105"/>
    <lineage>
        <taxon>Bacteria</taxon>
        <taxon>Bacillati</taxon>
        <taxon>Actinomycetota</taxon>
        <taxon>Actinomycetes</taxon>
        <taxon>Micromonosporales</taxon>
        <taxon>Micromonosporaceae</taxon>
        <taxon>Paractinoplanes</taxon>
    </lineage>
</organism>
<dbReference type="EMBL" id="BOMV01000098">
    <property type="protein sequence ID" value="GIF01101.1"/>
    <property type="molecule type" value="Genomic_DNA"/>
</dbReference>
<keyword evidence="2" id="KW-0812">Transmembrane</keyword>
<evidence type="ECO:0000313" key="4">
    <source>
        <dbReference type="Proteomes" id="UP000636960"/>
    </source>
</evidence>
<dbReference type="AlphaFoldDB" id="A0A919K5B3"/>
<keyword evidence="2" id="KW-1133">Transmembrane helix</keyword>
<feature type="transmembrane region" description="Helical" evidence="2">
    <location>
        <begin position="133"/>
        <end position="154"/>
    </location>
</feature>
<sequence>MANPPTPARPATTHDRNRTPNRIRTVALSIATTGFAIAFSLLAGVCWWATITASRWTPSTVRTTTMLAAVSATVSTVTFATATVALAAGRHTTSVDRSATETAATLMARLHLAVAAAVAVLLPPALSQELISGLLPVTFAVTTYMHVVAVRDHLTRYRADRSRYPNTEATPAPPRSASRPDRPAPPIRRGSWRELL</sequence>
<evidence type="ECO:0000256" key="1">
    <source>
        <dbReference type="SAM" id="MobiDB-lite"/>
    </source>
</evidence>
<feature type="transmembrane region" description="Helical" evidence="2">
    <location>
        <begin position="66"/>
        <end position="89"/>
    </location>
</feature>
<dbReference type="Proteomes" id="UP000636960">
    <property type="component" value="Unassembled WGS sequence"/>
</dbReference>
<reference evidence="3" key="1">
    <citation type="submission" date="2021-01" db="EMBL/GenBank/DDBJ databases">
        <title>Whole genome shotgun sequence of Actinoplanes rishiriensis NBRC 108556.</title>
        <authorList>
            <person name="Komaki H."/>
            <person name="Tamura T."/>
        </authorList>
    </citation>
    <scope>NUCLEOTIDE SEQUENCE</scope>
    <source>
        <strain evidence="3">NBRC 108556</strain>
    </source>
</reference>
<comment type="caution">
    <text evidence="3">The sequence shown here is derived from an EMBL/GenBank/DDBJ whole genome shotgun (WGS) entry which is preliminary data.</text>
</comment>
<evidence type="ECO:0000256" key="2">
    <source>
        <dbReference type="SAM" id="Phobius"/>
    </source>
</evidence>
<accession>A0A919K5B3</accession>
<proteinExistence type="predicted"/>
<keyword evidence="2" id="KW-0472">Membrane</keyword>